<organism evidence="2 3">
    <name type="scientific">Gadus morhua</name>
    <name type="common">Atlantic cod</name>
    <dbReference type="NCBI Taxonomy" id="8049"/>
    <lineage>
        <taxon>Eukaryota</taxon>
        <taxon>Metazoa</taxon>
        <taxon>Chordata</taxon>
        <taxon>Craniata</taxon>
        <taxon>Vertebrata</taxon>
        <taxon>Euteleostomi</taxon>
        <taxon>Actinopterygii</taxon>
        <taxon>Neopterygii</taxon>
        <taxon>Teleostei</taxon>
        <taxon>Neoteleostei</taxon>
        <taxon>Acanthomorphata</taxon>
        <taxon>Zeiogadaria</taxon>
        <taxon>Gadariae</taxon>
        <taxon>Gadiformes</taxon>
        <taxon>Gadoidei</taxon>
        <taxon>Gadidae</taxon>
        <taxon>Gadus</taxon>
    </lineage>
</organism>
<feature type="region of interest" description="Disordered" evidence="1">
    <location>
        <begin position="338"/>
        <end position="361"/>
    </location>
</feature>
<feature type="compositionally biased region" description="Pro residues" evidence="1">
    <location>
        <begin position="19"/>
        <end position="29"/>
    </location>
</feature>
<dbReference type="PANTHER" id="PTHR14254">
    <property type="entry name" value="GENE 33 POLYPEPTIDE"/>
    <property type="match status" value="1"/>
</dbReference>
<feature type="region of interest" description="Disordered" evidence="1">
    <location>
        <begin position="149"/>
        <end position="305"/>
    </location>
</feature>
<evidence type="ECO:0008006" key="4">
    <source>
        <dbReference type="Google" id="ProtNLM"/>
    </source>
</evidence>
<feature type="compositionally biased region" description="Low complexity" evidence="1">
    <location>
        <begin position="286"/>
        <end position="305"/>
    </location>
</feature>
<accession>A0A8C5CCF8</accession>
<dbReference type="AlphaFoldDB" id="A0A8C5CCF8"/>
<keyword evidence="3" id="KW-1185">Reference proteome</keyword>
<evidence type="ECO:0000313" key="3">
    <source>
        <dbReference type="Proteomes" id="UP000694546"/>
    </source>
</evidence>
<dbReference type="GeneTree" id="ENSGT00440000033870"/>
<dbReference type="Ensembl" id="ENSGMOT00000069231.1">
    <property type="protein sequence ID" value="ENSGMOP00000058930.1"/>
    <property type="gene ID" value="ENSGMOG00000034917.1"/>
</dbReference>
<feature type="compositionally biased region" description="Low complexity" evidence="1">
    <location>
        <begin position="7"/>
        <end position="18"/>
    </location>
</feature>
<dbReference type="GO" id="GO:0045616">
    <property type="term" value="P:regulation of keratinocyte differentiation"/>
    <property type="evidence" value="ECO:0007669"/>
    <property type="project" value="TreeGrafter"/>
</dbReference>
<feature type="region of interest" description="Disordered" evidence="1">
    <location>
        <begin position="1"/>
        <end position="29"/>
    </location>
</feature>
<dbReference type="OMA" id="RFPAFYS"/>
<proteinExistence type="predicted"/>
<dbReference type="PANTHER" id="PTHR14254:SF5">
    <property type="entry name" value="ERBB RECEPTOR FEEDBACK INHIBITOR 1"/>
    <property type="match status" value="1"/>
</dbReference>
<protein>
    <recommendedName>
        <fullName evidence="4">ERBB receptor feedback inhibitor 1</fullName>
    </recommendedName>
</protein>
<evidence type="ECO:0000256" key="1">
    <source>
        <dbReference type="SAM" id="MobiDB-lite"/>
    </source>
</evidence>
<feature type="compositionally biased region" description="Pro residues" evidence="1">
    <location>
        <begin position="200"/>
        <end position="215"/>
    </location>
</feature>
<dbReference type="GO" id="GO:0042059">
    <property type="term" value="P:negative regulation of epidermal growth factor receptor signaling pathway"/>
    <property type="evidence" value="ECO:0007669"/>
    <property type="project" value="TreeGrafter"/>
</dbReference>
<dbReference type="InterPro" id="IPR052112">
    <property type="entry name" value="EGFR_SigReg_Kinase"/>
</dbReference>
<reference evidence="2" key="3">
    <citation type="submission" date="2025-09" db="UniProtKB">
        <authorList>
            <consortium name="Ensembl"/>
        </authorList>
    </citation>
    <scope>IDENTIFICATION</scope>
</reference>
<feature type="region of interest" description="Disordered" evidence="1">
    <location>
        <begin position="66"/>
        <end position="85"/>
    </location>
</feature>
<sequence length="361" mass="38359">PAPPLPSSSSSPSSTSSPTPLPPPPPLFPPCQTALCSATHRLAQCRNDLLRPPEGDQVVPSFQRLTVLEGHRQRPKPLPPPPDPEELMADEAADSEVEFFTSDQRSLLPKSSGGKAPCFRATSRGSYGGFGQVNYAYQGVTSAAAAVPAAGGEGGAGAASQRWSAVGADAGATTWRAASSSRNPADAPLPSGLRYSYPGPDKPVVPPRAPIPPPKSSALHPRTLRGDTSAAQGRQEEDRPPKVPPRLPLVATYPPRTPSPKSLPIYINGVMPATQSFAPNPKYVRRGPLPRQQRARAPPADQSAPCIVPVMKDGRQASATHYFLLPRPAYQERLQRILSQPERADHGAGAWPTPDMNDPKR</sequence>
<reference evidence="2" key="1">
    <citation type="submission" date="2019-07" db="EMBL/GenBank/DDBJ databases">
        <authorList>
            <consortium name="Wellcome Sanger Institute Data Sharing"/>
        </authorList>
    </citation>
    <scope>NUCLEOTIDE SEQUENCE [LARGE SCALE GENOMIC DNA]</scope>
</reference>
<dbReference type="Proteomes" id="UP000694546">
    <property type="component" value="Chromosome 1"/>
</dbReference>
<name>A0A8C5CCF8_GADMO</name>
<evidence type="ECO:0000313" key="2">
    <source>
        <dbReference type="Ensembl" id="ENSGMOP00000058930.1"/>
    </source>
</evidence>
<reference evidence="2" key="2">
    <citation type="submission" date="2025-08" db="UniProtKB">
        <authorList>
            <consortium name="Ensembl"/>
        </authorList>
    </citation>
    <scope>IDENTIFICATION</scope>
</reference>